<proteinExistence type="predicted"/>
<keyword evidence="1" id="KW-0175">Coiled coil</keyword>
<gene>
    <name evidence="3" type="ORF">ACD_2C00053G0002</name>
</gene>
<keyword evidence="2" id="KW-0472">Membrane</keyword>
<feature type="coiled-coil region" evidence="1">
    <location>
        <begin position="112"/>
        <end position="146"/>
    </location>
</feature>
<accession>K2FFV3</accession>
<evidence type="ECO:0000256" key="2">
    <source>
        <dbReference type="SAM" id="Phobius"/>
    </source>
</evidence>
<name>K2FFV3_9BACT</name>
<comment type="caution">
    <text evidence="3">The sequence shown here is derived from an EMBL/GenBank/DDBJ whole genome shotgun (WGS) entry which is preliminary data.</text>
</comment>
<organism evidence="3">
    <name type="scientific">uncultured bacterium</name>
    <name type="common">gcode 4</name>
    <dbReference type="NCBI Taxonomy" id="1234023"/>
    <lineage>
        <taxon>Bacteria</taxon>
        <taxon>environmental samples</taxon>
    </lineage>
</organism>
<evidence type="ECO:0000313" key="3">
    <source>
        <dbReference type="EMBL" id="EKE30036.1"/>
    </source>
</evidence>
<evidence type="ECO:0000256" key="1">
    <source>
        <dbReference type="SAM" id="Coils"/>
    </source>
</evidence>
<sequence>MLEKIKDSFFWEVEKRFKNPFLWAFLISWIFWNWKFIYVLLFIDEKYVSISPNIFWPNMYFTKLEYILSLNIIDLYNCLLYPIATSILFVVFVEWITTYMIIILNNVKNNILKNEKLTKEESQDLKNELRKERKKYSDLVASDNNEILSLQEINSEYKIDMEQKVTERLRIAEDKNIKRIEELEENLKKSEVISLERLNKNNNLSKEFNDLTDRHKNEINELRLKITESKNEIDKIDNAVDKYKKEYQEFKKNYLFQQFDDLIDYIQTDRYSLSSRFTWKDIMYLDIKWIIEIAEDNEWDSYYRFTDKWNKFAEYFLENYNWNRYIKGEKEINIEDIPF</sequence>
<feature type="transmembrane region" description="Helical" evidence="2">
    <location>
        <begin position="21"/>
        <end position="43"/>
    </location>
</feature>
<keyword evidence="2" id="KW-0812">Transmembrane</keyword>
<dbReference type="EMBL" id="AMFJ01000053">
    <property type="protein sequence ID" value="EKE30036.1"/>
    <property type="molecule type" value="Genomic_DNA"/>
</dbReference>
<feature type="transmembrane region" description="Helical" evidence="2">
    <location>
        <begin position="79"/>
        <end position="104"/>
    </location>
</feature>
<reference evidence="3" key="1">
    <citation type="journal article" date="2012" name="Science">
        <title>Fermentation, hydrogen, and sulfur metabolism in multiple uncultivated bacterial phyla.</title>
        <authorList>
            <person name="Wrighton K.C."/>
            <person name="Thomas B.C."/>
            <person name="Sharon I."/>
            <person name="Miller C.S."/>
            <person name="Castelle C.J."/>
            <person name="VerBerkmoes N.C."/>
            <person name="Wilkins M.J."/>
            <person name="Hettich R.L."/>
            <person name="Lipton M.S."/>
            <person name="Williams K.H."/>
            <person name="Long P.E."/>
            <person name="Banfield J.F."/>
        </authorList>
    </citation>
    <scope>NUCLEOTIDE SEQUENCE [LARGE SCALE GENOMIC DNA]</scope>
</reference>
<dbReference type="AlphaFoldDB" id="K2FFV3"/>
<keyword evidence="2" id="KW-1133">Transmembrane helix</keyword>
<protein>
    <submittedName>
        <fullName evidence="3">Uncharacterized protein</fullName>
    </submittedName>
</protein>
<feature type="coiled-coil region" evidence="1">
    <location>
        <begin position="201"/>
        <end position="253"/>
    </location>
</feature>